<dbReference type="InterPro" id="IPR028987">
    <property type="entry name" value="ATP_synth_B-like_membr_sf"/>
</dbReference>
<evidence type="ECO:0000256" key="16">
    <source>
        <dbReference type="HAMAP-Rule" id="MF_01398"/>
    </source>
</evidence>
<keyword evidence="18" id="KW-0175">Coiled coil</keyword>
<dbReference type="GO" id="GO:0046961">
    <property type="term" value="F:proton-transporting ATPase activity, rotational mechanism"/>
    <property type="evidence" value="ECO:0007669"/>
    <property type="project" value="TreeGrafter"/>
</dbReference>
<keyword evidence="9 16" id="KW-0406">Ion transport</keyword>
<evidence type="ECO:0000256" key="10">
    <source>
        <dbReference type="ARBA" id="ARBA00023136"/>
    </source>
</evidence>
<evidence type="ECO:0000256" key="13">
    <source>
        <dbReference type="ARBA" id="ARBA00025614"/>
    </source>
</evidence>
<dbReference type="Proteomes" id="UP000236751">
    <property type="component" value="Unassembled WGS sequence"/>
</dbReference>
<evidence type="ECO:0000256" key="4">
    <source>
        <dbReference type="ARBA" id="ARBA00022519"/>
    </source>
</evidence>
<dbReference type="CDD" id="cd06503">
    <property type="entry name" value="ATP-synt_Fo_b"/>
    <property type="match status" value="1"/>
</dbReference>
<comment type="subcellular location">
    <subcellularLocation>
        <location evidence="16">Cell inner membrane</location>
        <topology evidence="16">Single-pass membrane protein</topology>
    </subcellularLocation>
    <subcellularLocation>
        <location evidence="15">Endomembrane system</location>
        <topology evidence="15">Single-pass membrane protein</topology>
    </subcellularLocation>
</comment>
<dbReference type="OrthoDB" id="9788020at2"/>
<keyword evidence="6 16" id="KW-0812">Transmembrane</keyword>
<dbReference type="NCBIfam" id="NF004411">
    <property type="entry name" value="PRK05759.1-2"/>
    <property type="match status" value="1"/>
</dbReference>
<dbReference type="InterPro" id="IPR050059">
    <property type="entry name" value="ATP_synthase_B_chain"/>
</dbReference>
<keyword evidence="11 16" id="KW-0066">ATP synthesis</keyword>
<name>A0A1H5RNA2_NITMU</name>
<evidence type="ECO:0000256" key="2">
    <source>
        <dbReference type="ARBA" id="ARBA00022448"/>
    </source>
</evidence>
<keyword evidence="4 16" id="KW-0997">Cell inner membrane</keyword>
<comment type="subunit">
    <text evidence="14">F-type ATPases have 2 components, F(1) - the catalytic core - and F(0) - the membrane proton channel. F(1) has five subunits: alpha(3), beta(3), gamma(1), delta(1), epsilon(1). F(0) has four main subunits: a(1), b(2) and c(10-14). The alpha and beta chains form an alternating ring which encloses part of the gamma chain. F(1) is attached to F(0) by a central stalk formed by the gamma and epsilon chains, while a peripheral stalk is formed by the delta and b chains.</text>
</comment>
<dbReference type="KEGG" id="nmu:Nmul_A0306"/>
<protein>
    <recommendedName>
        <fullName evidence="16">ATP synthase subunit b</fullName>
    </recommendedName>
    <alternativeName>
        <fullName evidence="16">ATP synthase F(0) sector subunit b</fullName>
    </alternativeName>
    <alternativeName>
        <fullName evidence="16">ATPase subunit I</fullName>
    </alternativeName>
    <alternativeName>
        <fullName evidence="16">F-type ATPase subunit b</fullName>
        <shortName evidence="16">F-ATPase subunit b</shortName>
    </alternativeName>
</protein>
<evidence type="ECO:0000256" key="6">
    <source>
        <dbReference type="ARBA" id="ARBA00022692"/>
    </source>
</evidence>
<keyword evidence="5 16" id="KW-0138">CF(0)</keyword>
<evidence type="ECO:0000256" key="18">
    <source>
        <dbReference type="SAM" id="Coils"/>
    </source>
</evidence>
<accession>A0A1H5RNA2</accession>
<dbReference type="HAMAP" id="MF_01398">
    <property type="entry name" value="ATP_synth_b_bprime"/>
    <property type="match status" value="1"/>
</dbReference>
<dbReference type="SUPFAM" id="SSF81573">
    <property type="entry name" value="F1F0 ATP synthase subunit B, membrane domain"/>
    <property type="match status" value="1"/>
</dbReference>
<keyword evidence="8 16" id="KW-1133">Transmembrane helix</keyword>
<dbReference type="InterPro" id="IPR005864">
    <property type="entry name" value="ATP_synth_F0_bsu_bac"/>
</dbReference>
<dbReference type="PANTHER" id="PTHR33445:SF1">
    <property type="entry name" value="ATP SYNTHASE SUBUNIT B"/>
    <property type="match status" value="1"/>
</dbReference>
<dbReference type="EMBL" id="FNVK01000001">
    <property type="protein sequence ID" value="SEF38971.1"/>
    <property type="molecule type" value="Genomic_DNA"/>
</dbReference>
<dbReference type="GO" id="GO:0045259">
    <property type="term" value="C:proton-transporting ATP synthase complex"/>
    <property type="evidence" value="ECO:0007669"/>
    <property type="project" value="UniProtKB-KW"/>
</dbReference>
<dbReference type="Pfam" id="PF00430">
    <property type="entry name" value="ATP-synt_B"/>
    <property type="match status" value="1"/>
</dbReference>
<evidence type="ECO:0000256" key="1">
    <source>
        <dbReference type="ARBA" id="ARBA00005513"/>
    </source>
</evidence>
<comment type="function">
    <text evidence="12 16">F(1)F(0) ATP synthase produces ATP from ADP in the presence of a proton or sodium gradient. F-type ATPases consist of two structural domains, F(1) containing the extramembraneous catalytic core and F(0) containing the membrane proton channel, linked together by a central stalk and a peripheral stalk. During catalysis, ATP synthesis in the catalytic domain of F(1) is coupled via a rotary mechanism of the central stalk subunits to proton translocation.</text>
</comment>
<evidence type="ECO:0000256" key="12">
    <source>
        <dbReference type="ARBA" id="ARBA00025198"/>
    </source>
</evidence>
<dbReference type="PANTHER" id="PTHR33445">
    <property type="entry name" value="ATP SYNTHASE SUBUNIT B', CHLOROPLASTIC"/>
    <property type="match status" value="1"/>
</dbReference>
<evidence type="ECO:0000256" key="3">
    <source>
        <dbReference type="ARBA" id="ARBA00022475"/>
    </source>
</evidence>
<keyword evidence="7 16" id="KW-0375">Hydrogen ion transport</keyword>
<sequence>MNINFTLISQAMAFAIFIWFTVRFVWPPLMRAIENRQKTIAEGLAAGERGKRELELASQRSGDVVREAKQRASDIIAQAEKRAAEIVDEAKVAAREEGDRILVGAKAEVEQEVFRAKEVLRQQVAGLALAGAAKILRREVDEKAHAELLASLKAEL</sequence>
<evidence type="ECO:0000256" key="7">
    <source>
        <dbReference type="ARBA" id="ARBA00022781"/>
    </source>
</evidence>
<evidence type="ECO:0000256" key="14">
    <source>
        <dbReference type="ARBA" id="ARBA00026054"/>
    </source>
</evidence>
<dbReference type="GO" id="GO:0012505">
    <property type="term" value="C:endomembrane system"/>
    <property type="evidence" value="ECO:0007669"/>
    <property type="project" value="UniProtKB-SubCell"/>
</dbReference>
<evidence type="ECO:0000256" key="8">
    <source>
        <dbReference type="ARBA" id="ARBA00022989"/>
    </source>
</evidence>
<evidence type="ECO:0000256" key="5">
    <source>
        <dbReference type="ARBA" id="ARBA00022547"/>
    </source>
</evidence>
<comment type="function">
    <text evidence="13">Component of the F(0) channel, it forms part of the peripheral stalk, linking F(1) to F(0). The b'-subunit is a diverged and duplicated form of b found in plants and photosynthetic bacteria.</text>
</comment>
<evidence type="ECO:0000256" key="17">
    <source>
        <dbReference type="RuleBase" id="RU003848"/>
    </source>
</evidence>
<feature type="coiled-coil region" evidence="18">
    <location>
        <begin position="69"/>
        <end position="96"/>
    </location>
</feature>
<reference evidence="19 20" key="1">
    <citation type="submission" date="2016-10" db="EMBL/GenBank/DDBJ databases">
        <authorList>
            <person name="de Groot N.N."/>
        </authorList>
    </citation>
    <scope>NUCLEOTIDE SEQUENCE [LARGE SCALE GENOMIC DNA]</scope>
    <source>
        <strain evidence="19 20">Nl13</strain>
    </source>
</reference>
<organism evidence="19 20">
    <name type="scientific">Nitrosospira multiformis (strain ATCC 25196 / NCIMB 11849 / C 71)</name>
    <dbReference type="NCBI Taxonomy" id="323848"/>
    <lineage>
        <taxon>Bacteria</taxon>
        <taxon>Pseudomonadati</taxon>
        <taxon>Pseudomonadota</taxon>
        <taxon>Betaproteobacteria</taxon>
        <taxon>Nitrosomonadales</taxon>
        <taxon>Nitrosomonadaceae</taxon>
        <taxon>Nitrosospira</taxon>
    </lineage>
</organism>
<dbReference type="Gene3D" id="1.20.5.620">
    <property type="entry name" value="F1F0 ATP synthase subunit B, membrane domain"/>
    <property type="match status" value="1"/>
</dbReference>
<evidence type="ECO:0000313" key="20">
    <source>
        <dbReference type="Proteomes" id="UP000236751"/>
    </source>
</evidence>
<dbReference type="NCBIfam" id="TIGR01144">
    <property type="entry name" value="ATP_synt_b"/>
    <property type="match status" value="1"/>
</dbReference>
<dbReference type="GO" id="GO:0046933">
    <property type="term" value="F:proton-transporting ATP synthase activity, rotational mechanism"/>
    <property type="evidence" value="ECO:0007669"/>
    <property type="project" value="UniProtKB-UniRule"/>
</dbReference>
<evidence type="ECO:0000256" key="15">
    <source>
        <dbReference type="ARBA" id="ARBA00037847"/>
    </source>
</evidence>
<keyword evidence="2 16" id="KW-0813">Transport</keyword>
<dbReference type="InterPro" id="IPR002146">
    <property type="entry name" value="ATP_synth_b/b'su_bac/chlpt"/>
</dbReference>
<dbReference type="FunFam" id="1.20.5.620:FF:000001">
    <property type="entry name" value="ATP synthase subunit b"/>
    <property type="match status" value="1"/>
</dbReference>
<keyword evidence="10 16" id="KW-0472">Membrane</keyword>
<evidence type="ECO:0000313" key="19">
    <source>
        <dbReference type="EMBL" id="SEF38971.1"/>
    </source>
</evidence>
<dbReference type="GO" id="GO:0005886">
    <property type="term" value="C:plasma membrane"/>
    <property type="evidence" value="ECO:0007669"/>
    <property type="project" value="UniProtKB-SubCell"/>
</dbReference>
<dbReference type="SMR" id="A0A1H5RNA2"/>
<evidence type="ECO:0000256" key="11">
    <source>
        <dbReference type="ARBA" id="ARBA00023310"/>
    </source>
</evidence>
<dbReference type="RefSeq" id="WP_011379668.1">
    <property type="nucleotide sequence ID" value="NC_007614.1"/>
</dbReference>
<dbReference type="AlphaFoldDB" id="A0A1H5RNA2"/>
<feature type="transmembrane region" description="Helical" evidence="16">
    <location>
        <begin position="6"/>
        <end position="26"/>
    </location>
</feature>
<comment type="subunit">
    <text evidence="16">F-type ATPases have 2 components, F(1) - the catalytic core - and F(0) - the membrane proton channel. F(1) has five subunits: alpha(3), beta(3), gamma(1), delta(1), epsilon(1). F(0) has three main subunits: a(1), b(2) and c(10-14). The alpha and beta chains form an alternating ring which encloses part of the gamma chain. F(1) is attached to F(0) by a central stalk formed by the gamma and epsilon chains, while a peripheral stalk is formed by the delta and b chains.</text>
</comment>
<evidence type="ECO:0000256" key="9">
    <source>
        <dbReference type="ARBA" id="ARBA00023065"/>
    </source>
</evidence>
<gene>
    <name evidence="16" type="primary">atpF</name>
    <name evidence="19" type="ORF">SAMN05216403_10126</name>
</gene>
<keyword evidence="3 16" id="KW-1003">Cell membrane</keyword>
<comment type="similarity">
    <text evidence="1 16 17">Belongs to the ATPase B chain family.</text>
</comment>
<proteinExistence type="inferred from homology"/>